<keyword evidence="1" id="KW-0812">Transmembrane</keyword>
<evidence type="ECO:0000256" key="1">
    <source>
        <dbReference type="SAM" id="Phobius"/>
    </source>
</evidence>
<evidence type="ECO:0000313" key="3">
    <source>
        <dbReference type="Proteomes" id="UP001181355"/>
    </source>
</evidence>
<sequence length="70" mass="7919">MNKPTVDLRMLLTCFSVAAITALSVWHAFNFYYERITHPKPSAETVRFNLKPFVAEQKPNQPASAGPIQQ</sequence>
<proteinExistence type="predicted"/>
<reference evidence="2" key="1">
    <citation type="submission" date="2023-09" db="EMBL/GenBank/DDBJ databases">
        <title>Undibacterium sp. 20NA77.5 isolated from freshwater.</title>
        <authorList>
            <person name="Le V."/>
            <person name="Ko S.-R."/>
            <person name="Ahn C.-Y."/>
            <person name="Oh H.-M."/>
        </authorList>
    </citation>
    <scope>NUCLEOTIDE SEQUENCE</scope>
    <source>
        <strain evidence="2">20NA77.5</strain>
    </source>
</reference>
<keyword evidence="3" id="KW-1185">Reference proteome</keyword>
<dbReference type="EMBL" id="CP133720">
    <property type="protein sequence ID" value="WMW81904.1"/>
    <property type="molecule type" value="Genomic_DNA"/>
</dbReference>
<feature type="transmembrane region" description="Helical" evidence="1">
    <location>
        <begin position="12"/>
        <end position="33"/>
    </location>
</feature>
<keyword evidence="1" id="KW-1133">Transmembrane helix</keyword>
<evidence type="ECO:0008006" key="4">
    <source>
        <dbReference type="Google" id="ProtNLM"/>
    </source>
</evidence>
<dbReference type="RefSeq" id="WP_309483381.1">
    <property type="nucleotide sequence ID" value="NZ_CP133720.1"/>
</dbReference>
<accession>A0ABY9RM59</accession>
<evidence type="ECO:0000313" key="2">
    <source>
        <dbReference type="EMBL" id="WMW81904.1"/>
    </source>
</evidence>
<name>A0ABY9RM59_9BURK</name>
<keyword evidence="1" id="KW-0472">Membrane</keyword>
<gene>
    <name evidence="2" type="ORF">RF679_06365</name>
</gene>
<organism evidence="2 3">
    <name type="scientific">Undibacterium cyanobacteriorum</name>
    <dbReference type="NCBI Taxonomy" id="3073561"/>
    <lineage>
        <taxon>Bacteria</taxon>
        <taxon>Pseudomonadati</taxon>
        <taxon>Pseudomonadota</taxon>
        <taxon>Betaproteobacteria</taxon>
        <taxon>Burkholderiales</taxon>
        <taxon>Oxalobacteraceae</taxon>
        <taxon>Undibacterium</taxon>
    </lineage>
</organism>
<protein>
    <recommendedName>
        <fullName evidence="4">Energy transducer TonB</fullName>
    </recommendedName>
</protein>
<dbReference type="Proteomes" id="UP001181355">
    <property type="component" value="Chromosome"/>
</dbReference>